<sequence>MAAFAAPRVRRPSYTSTVSSSDSIDEALASVYFKYGRFGSTGNPSFRSREFVKIVREAGLMDSRFNIYPPNRVDFVYAYACVHGPGGAKGNKNMSLEQFAYATKGIAHETGRPHDEVLRALLSAEPQLGTDSLYDSPAASPVPSPRPMREGSPAAETFARFHEGFGNAGRQSELTKADVSVFPTAVGPSLNLRSTDAPKLVTKLVTKLVANFERRP</sequence>
<keyword evidence="3" id="KW-1185">Reference proteome</keyword>
<evidence type="ECO:0000313" key="2">
    <source>
        <dbReference type="EMBL" id="KOO35156.1"/>
    </source>
</evidence>
<evidence type="ECO:0000313" key="3">
    <source>
        <dbReference type="Proteomes" id="UP000037460"/>
    </source>
</evidence>
<dbReference type="Proteomes" id="UP000037460">
    <property type="component" value="Unassembled WGS sequence"/>
</dbReference>
<proteinExistence type="predicted"/>
<accession>A0A0M0K8H4</accession>
<dbReference type="InterPro" id="IPR011992">
    <property type="entry name" value="EF-hand-dom_pair"/>
</dbReference>
<dbReference type="OrthoDB" id="548799at2759"/>
<evidence type="ECO:0000256" key="1">
    <source>
        <dbReference type="SAM" id="MobiDB-lite"/>
    </source>
</evidence>
<dbReference type="Gene3D" id="1.10.238.10">
    <property type="entry name" value="EF-hand"/>
    <property type="match status" value="1"/>
</dbReference>
<dbReference type="SUPFAM" id="SSF47473">
    <property type="entry name" value="EF-hand"/>
    <property type="match status" value="1"/>
</dbReference>
<gene>
    <name evidence="2" type="ORF">Ctob_013571</name>
</gene>
<feature type="region of interest" description="Disordered" evidence="1">
    <location>
        <begin position="129"/>
        <end position="153"/>
    </location>
</feature>
<protein>
    <submittedName>
        <fullName evidence="2">Uncharacterized protein</fullName>
    </submittedName>
</protein>
<comment type="caution">
    <text evidence="2">The sequence shown here is derived from an EMBL/GenBank/DDBJ whole genome shotgun (WGS) entry which is preliminary data.</text>
</comment>
<dbReference type="EMBL" id="JWZX01000964">
    <property type="protein sequence ID" value="KOO35156.1"/>
    <property type="molecule type" value="Genomic_DNA"/>
</dbReference>
<name>A0A0M0K8H4_9EUKA</name>
<dbReference type="AlphaFoldDB" id="A0A0M0K8H4"/>
<organism evidence="2 3">
    <name type="scientific">Chrysochromulina tobinii</name>
    <dbReference type="NCBI Taxonomy" id="1460289"/>
    <lineage>
        <taxon>Eukaryota</taxon>
        <taxon>Haptista</taxon>
        <taxon>Haptophyta</taxon>
        <taxon>Prymnesiophyceae</taxon>
        <taxon>Prymnesiales</taxon>
        <taxon>Chrysochromulinaceae</taxon>
        <taxon>Chrysochromulina</taxon>
    </lineage>
</organism>
<reference evidence="3" key="1">
    <citation type="journal article" date="2015" name="PLoS Genet.">
        <title>Genome Sequence and Transcriptome Analyses of Chrysochromulina tobin: Metabolic Tools for Enhanced Algal Fitness in the Prominent Order Prymnesiales (Haptophyceae).</title>
        <authorList>
            <person name="Hovde B.T."/>
            <person name="Deodato C.R."/>
            <person name="Hunsperger H.M."/>
            <person name="Ryken S.A."/>
            <person name="Yost W."/>
            <person name="Jha R.K."/>
            <person name="Patterson J."/>
            <person name="Monnat R.J. Jr."/>
            <person name="Barlow S.B."/>
            <person name="Starkenburg S.R."/>
            <person name="Cattolico R.A."/>
        </authorList>
    </citation>
    <scope>NUCLEOTIDE SEQUENCE</scope>
    <source>
        <strain evidence="3">CCMP291</strain>
    </source>
</reference>